<dbReference type="Gene3D" id="2.60.40.10">
    <property type="entry name" value="Immunoglobulins"/>
    <property type="match status" value="1"/>
</dbReference>
<proteinExistence type="predicted"/>
<dbReference type="EMBL" id="VDLX02000031">
    <property type="protein sequence ID" value="KAB8185160.1"/>
    <property type="molecule type" value="Genomic_DNA"/>
</dbReference>
<dbReference type="OrthoDB" id="8660908at2"/>
<dbReference type="InterPro" id="IPR005084">
    <property type="entry name" value="CBM6"/>
</dbReference>
<dbReference type="Gene3D" id="2.60.120.260">
    <property type="entry name" value="Galactose-binding domain-like"/>
    <property type="match status" value="1"/>
</dbReference>
<comment type="caution">
    <text evidence="1">The sequence shown here is derived from an EMBL/GenBank/DDBJ whole genome shotgun (WGS) entry which is preliminary data.</text>
</comment>
<organism evidence="1 2">
    <name type="scientific">Nonomuraea phyllanthi</name>
    <dbReference type="NCBI Taxonomy" id="2219224"/>
    <lineage>
        <taxon>Bacteria</taxon>
        <taxon>Bacillati</taxon>
        <taxon>Actinomycetota</taxon>
        <taxon>Actinomycetes</taxon>
        <taxon>Streptosporangiales</taxon>
        <taxon>Streptosporangiaceae</taxon>
        <taxon>Nonomuraea</taxon>
    </lineage>
</organism>
<dbReference type="InterPro" id="IPR008979">
    <property type="entry name" value="Galactose-bd-like_sf"/>
</dbReference>
<dbReference type="InterPro" id="IPR013783">
    <property type="entry name" value="Ig-like_fold"/>
</dbReference>
<dbReference type="Pfam" id="PF18370">
    <property type="entry name" value="RGI_lyase"/>
    <property type="match status" value="1"/>
</dbReference>
<dbReference type="PANTHER" id="PTHR43118:SF1">
    <property type="entry name" value="RHAMNOGALACTURONAN LYASE (EUROFUNG)"/>
    <property type="match status" value="1"/>
</dbReference>
<dbReference type="CDD" id="cd04082">
    <property type="entry name" value="CBM35_pectate_lyase-like"/>
    <property type="match status" value="1"/>
</dbReference>
<dbReference type="Proteomes" id="UP000312512">
    <property type="component" value="Unassembled WGS sequence"/>
</dbReference>
<dbReference type="InterPro" id="IPR041624">
    <property type="entry name" value="RGI_lyase"/>
</dbReference>
<evidence type="ECO:0000313" key="1">
    <source>
        <dbReference type="EMBL" id="KAB8185160.1"/>
    </source>
</evidence>
<dbReference type="RefSeq" id="WP_139637823.1">
    <property type="nucleotide sequence ID" value="NZ_VDLX02000031.1"/>
</dbReference>
<dbReference type="InterPro" id="IPR034641">
    <property type="entry name" value="RGL11"/>
</dbReference>
<gene>
    <name evidence="1" type="ORF">FH608_047585</name>
</gene>
<name>A0A5C4V222_9ACTN</name>
<feature type="non-terminal residue" evidence="1">
    <location>
        <position position="212"/>
    </location>
</feature>
<reference evidence="1 2" key="1">
    <citation type="submission" date="2019-10" db="EMBL/GenBank/DDBJ databases">
        <title>Nonomuraea sp. nov., isolated from Phyllanthus amarus.</title>
        <authorList>
            <person name="Klykleung N."/>
            <person name="Tanasupawat S."/>
        </authorList>
    </citation>
    <scope>NUCLEOTIDE SEQUENCE [LARGE SCALE GENOMIC DNA]</scope>
    <source>
        <strain evidence="1 2">PA1-10</strain>
    </source>
</reference>
<dbReference type="PROSITE" id="PS51175">
    <property type="entry name" value="CBM6"/>
    <property type="match status" value="1"/>
</dbReference>
<protein>
    <submittedName>
        <fullName evidence="1">Carbohydrate-binding protein</fullName>
    </submittedName>
</protein>
<dbReference type="GO" id="GO:0005975">
    <property type="term" value="P:carbohydrate metabolic process"/>
    <property type="evidence" value="ECO:0007669"/>
    <property type="project" value="UniProtKB-ARBA"/>
</dbReference>
<dbReference type="AlphaFoldDB" id="A0A5C4V222"/>
<accession>A0A5C4V222</accession>
<evidence type="ECO:0000313" key="2">
    <source>
        <dbReference type="Proteomes" id="UP000312512"/>
    </source>
</evidence>
<keyword evidence="2" id="KW-1185">Reference proteome</keyword>
<dbReference type="PANTHER" id="PTHR43118">
    <property type="entry name" value="RHAMNOGALACTURONAN LYASE (EUROFUNG)"/>
    <property type="match status" value="1"/>
</dbReference>
<dbReference type="SUPFAM" id="SSF49785">
    <property type="entry name" value="Galactose-binding domain-like"/>
    <property type="match status" value="1"/>
</dbReference>
<dbReference type="Pfam" id="PF16990">
    <property type="entry name" value="CBM_35"/>
    <property type="match status" value="1"/>
</dbReference>
<dbReference type="GO" id="GO:0030246">
    <property type="term" value="F:carbohydrate binding"/>
    <property type="evidence" value="ECO:0007669"/>
    <property type="project" value="InterPro"/>
</dbReference>
<sequence length="212" mass="21771">MLLRRQSAALLSAAVTLTVATAGIALAPRASAATRYEAESAPATCDGSLDSDHAGYSGSGFCNGDNAVGAAAQFTVTAPAAGTATIAIRYANGTTTDRPADVLVNGSVAHAASGFEPTGAWTTWVTRTLTITVNAGDNTIRLNPTTANGLPNVDYLELETGTGSQNGRQMEDLDRGLISVRSGSGNLVSWRLLGTESRDTSFTVYRGGTRIA</sequence>